<name>A0A7S1F651_NOCSC</name>
<dbReference type="EMBL" id="HBFQ01028120">
    <property type="protein sequence ID" value="CAD8845468.1"/>
    <property type="molecule type" value="Transcribed_RNA"/>
</dbReference>
<sequence length="105" mass="11555">MSAIGALLKLAHTAVTVPQASASGFCNIIKLGTFCRTVVWPCLPPLLMYQYIRLVDDDCYTTEVLYYKSGSTDSKAFYDSSRVGGSGHWRIQQDLETIRAAANSE</sequence>
<organism evidence="2">
    <name type="scientific">Noctiluca scintillans</name>
    <name type="common">Sea sparkle</name>
    <name type="synonym">Red tide dinoflagellate</name>
    <dbReference type="NCBI Taxonomy" id="2966"/>
    <lineage>
        <taxon>Eukaryota</taxon>
        <taxon>Sar</taxon>
        <taxon>Alveolata</taxon>
        <taxon>Dinophyceae</taxon>
        <taxon>Noctilucales</taxon>
        <taxon>Noctilucaceae</taxon>
        <taxon>Noctiluca</taxon>
    </lineage>
</organism>
<reference evidence="2" key="1">
    <citation type="submission" date="2021-01" db="EMBL/GenBank/DDBJ databases">
        <authorList>
            <person name="Corre E."/>
            <person name="Pelletier E."/>
            <person name="Niang G."/>
            <person name="Scheremetjew M."/>
            <person name="Finn R."/>
            <person name="Kale V."/>
            <person name="Holt S."/>
            <person name="Cochrane G."/>
            <person name="Meng A."/>
            <person name="Brown T."/>
            <person name="Cohen L."/>
        </authorList>
    </citation>
    <scope>NUCLEOTIDE SEQUENCE</scope>
</reference>
<proteinExistence type="predicted"/>
<accession>A0A7S1F651</accession>
<evidence type="ECO:0000256" key="1">
    <source>
        <dbReference type="SAM" id="SignalP"/>
    </source>
</evidence>
<dbReference type="AlphaFoldDB" id="A0A7S1F651"/>
<keyword evidence="1" id="KW-0732">Signal</keyword>
<feature type="chain" id="PRO_5031012009" evidence="1">
    <location>
        <begin position="23"/>
        <end position="105"/>
    </location>
</feature>
<protein>
    <submittedName>
        <fullName evidence="2">Uncharacterized protein</fullName>
    </submittedName>
</protein>
<evidence type="ECO:0000313" key="2">
    <source>
        <dbReference type="EMBL" id="CAD8845468.1"/>
    </source>
</evidence>
<feature type="signal peptide" evidence="1">
    <location>
        <begin position="1"/>
        <end position="22"/>
    </location>
</feature>
<gene>
    <name evidence="2" type="ORF">NSCI0253_LOCUS19818</name>
</gene>